<keyword evidence="3" id="KW-1185">Reference proteome</keyword>
<evidence type="ECO:0000313" key="3">
    <source>
        <dbReference type="Proteomes" id="UP001244341"/>
    </source>
</evidence>
<dbReference type="SUPFAM" id="SSF54001">
    <property type="entry name" value="Cysteine proteinases"/>
    <property type="match status" value="1"/>
</dbReference>
<feature type="signal peptide" evidence="1">
    <location>
        <begin position="1"/>
        <end position="33"/>
    </location>
</feature>
<evidence type="ECO:0008006" key="4">
    <source>
        <dbReference type="Google" id="ProtNLM"/>
    </source>
</evidence>
<protein>
    <recommendedName>
        <fullName evidence="4">Peptidase C1A papain C-terminal domain-containing protein</fullName>
    </recommendedName>
</protein>
<keyword evidence="1" id="KW-0732">Signal</keyword>
<sequence>MHEARPAEDQYEGGARAVLLAAAAFLVVVSALAEDVPGNDITGAPVQLQQLPGRRFQTGLLPGFRGLGSAANITRTSYSSIRSQKAKLDKMRLRINCVSGTTYGTVVEQLFAKPIDRWASRRCLAYTATASAKPCSQVDNTCSSQLPPGGFFSVSYNGAPLTTMAMVKERIMLSGGVMTSIAMTDETYKQFEQYSSRLTKDIITAPQPGADENSIAAMHAVFCYGWWDNPRNNEDGYWLCKNSWAPTWGLQGSFKIAYGSAFIMPPDTYALEFYRASIEAHASNISAGLLPNLADEPTKPGCLKYRPPQPQRLIKLVEDLTVVLSQVSNDRRQAADTSNIVLADVVTFNVGVVKPLSAVGRGPFLVCGRTAVMLNTVMTACPAPPQQQSFAAAWQGCGTAAGSTCSARCSTGTGAGYQATCVLSGGTGSWQVSGSCTGATGDGYRAVCTAVDGSRISWEVTGSCVPGGSTGAACTSPPQQQPNGMPWTRCGTAVDSSCATGCSSGATGGYQATCIAASDGKATWQYSGSCTPAVVRCPGQPQQPANTINWPTCDTAAGTICYTTCTAGFTGRYTAICTSTGSWSLDGSCQPGFTGSYKATCLSTGSWSLDGSCQPVAVRCPGQPQQPSNTINWPACDTAAGTICSTTCTSGFNGGYSATCTSSGTWSISGSCTAVPRDCSGLPPVQANSNGWPNCNTAAGSSCSSSCRAGTVGSGYTATCVAAPASGTATWLLSGSGCEVPVVHCSPSPQSPPYTNPWQGCGTAVGSTCSAPCSTGYTGGYSATCTSSGTWSVSGNCQASTAQPGGECGAAVNLRHLGDLAHLGQVRLSPEASAVLPST</sequence>
<gene>
    <name evidence="2" type="ORF">OEZ85_012754</name>
</gene>
<reference evidence="2 3" key="1">
    <citation type="submission" date="2023-05" db="EMBL/GenBank/DDBJ databases">
        <title>A 100% complete, gapless, phased diploid assembly of the Scenedesmus obliquus UTEX 3031 genome.</title>
        <authorList>
            <person name="Biondi T.C."/>
            <person name="Hanschen E.R."/>
            <person name="Kwon T."/>
            <person name="Eng W."/>
            <person name="Kruse C.P.S."/>
            <person name="Koehler S.I."/>
            <person name="Kunde Y."/>
            <person name="Gleasner C.D."/>
            <person name="You Mak K.T."/>
            <person name="Polle J."/>
            <person name="Hovde B.T."/>
            <person name="Starkenburg S.R."/>
        </authorList>
    </citation>
    <scope>NUCLEOTIDE SEQUENCE [LARGE SCALE GENOMIC DNA]</scope>
    <source>
        <strain evidence="2 3">DOE0152z</strain>
    </source>
</reference>
<organism evidence="2 3">
    <name type="scientific">Tetradesmus obliquus</name>
    <name type="common">Green alga</name>
    <name type="synonym">Acutodesmus obliquus</name>
    <dbReference type="NCBI Taxonomy" id="3088"/>
    <lineage>
        <taxon>Eukaryota</taxon>
        <taxon>Viridiplantae</taxon>
        <taxon>Chlorophyta</taxon>
        <taxon>core chlorophytes</taxon>
        <taxon>Chlorophyceae</taxon>
        <taxon>CS clade</taxon>
        <taxon>Sphaeropleales</taxon>
        <taxon>Scenedesmaceae</taxon>
        <taxon>Tetradesmus</taxon>
    </lineage>
</organism>
<evidence type="ECO:0000313" key="2">
    <source>
        <dbReference type="EMBL" id="WIA16022.1"/>
    </source>
</evidence>
<accession>A0ABY8U6I7</accession>
<dbReference type="Gene3D" id="3.90.70.10">
    <property type="entry name" value="Cysteine proteinases"/>
    <property type="match status" value="1"/>
</dbReference>
<evidence type="ECO:0000256" key="1">
    <source>
        <dbReference type="SAM" id="SignalP"/>
    </source>
</evidence>
<feature type="chain" id="PRO_5046251635" description="Peptidase C1A papain C-terminal domain-containing protein" evidence="1">
    <location>
        <begin position="34"/>
        <end position="839"/>
    </location>
</feature>
<dbReference type="InterPro" id="IPR038765">
    <property type="entry name" value="Papain-like_cys_pep_sf"/>
</dbReference>
<dbReference type="Proteomes" id="UP001244341">
    <property type="component" value="Chromosome 7b"/>
</dbReference>
<name>A0ABY8U6I7_TETOB</name>
<dbReference type="EMBL" id="CP126214">
    <property type="protein sequence ID" value="WIA16022.1"/>
    <property type="molecule type" value="Genomic_DNA"/>
</dbReference>
<proteinExistence type="predicted"/>